<keyword evidence="4" id="KW-0805">Transcription regulation</keyword>
<dbReference type="GO" id="GO:0030154">
    <property type="term" value="P:cell differentiation"/>
    <property type="evidence" value="ECO:0007669"/>
    <property type="project" value="TreeGrafter"/>
</dbReference>
<protein>
    <recommendedName>
        <fullName evidence="9">Nuclear receptor domain-containing protein</fullName>
    </recommendedName>
</protein>
<dbReference type="SMART" id="SM00399">
    <property type="entry name" value="ZnF_C4"/>
    <property type="match status" value="1"/>
</dbReference>
<dbReference type="InterPro" id="IPR001628">
    <property type="entry name" value="Znf_hrmn_rcpt"/>
</dbReference>
<evidence type="ECO:0000256" key="6">
    <source>
        <dbReference type="ARBA" id="ARBA00023163"/>
    </source>
</evidence>
<dbReference type="EMBL" id="OC915411">
    <property type="protein sequence ID" value="CAD7640323.1"/>
    <property type="molecule type" value="Genomic_DNA"/>
</dbReference>
<keyword evidence="7" id="KW-0675">Receptor</keyword>
<dbReference type="GO" id="GO:0045944">
    <property type="term" value="P:positive regulation of transcription by RNA polymerase II"/>
    <property type="evidence" value="ECO:0007669"/>
    <property type="project" value="TreeGrafter"/>
</dbReference>
<evidence type="ECO:0000256" key="8">
    <source>
        <dbReference type="ARBA" id="ARBA00023242"/>
    </source>
</evidence>
<dbReference type="PANTHER" id="PTHR24082">
    <property type="entry name" value="NUCLEAR HORMONE RECEPTOR"/>
    <property type="match status" value="1"/>
</dbReference>
<dbReference type="OrthoDB" id="6355676at2759"/>
<dbReference type="PANTHER" id="PTHR24082:SF283">
    <property type="entry name" value="NUCLEAR HORMONE RECEPTOR HR96"/>
    <property type="match status" value="1"/>
</dbReference>
<evidence type="ECO:0000256" key="5">
    <source>
        <dbReference type="ARBA" id="ARBA00023125"/>
    </source>
</evidence>
<keyword evidence="8" id="KW-0539">Nucleus</keyword>
<feature type="non-terminal residue" evidence="10">
    <location>
        <position position="88"/>
    </location>
</feature>
<evidence type="ECO:0000256" key="7">
    <source>
        <dbReference type="ARBA" id="ARBA00023170"/>
    </source>
</evidence>
<dbReference type="AlphaFoldDB" id="A0A7R9QDM3"/>
<dbReference type="EMBL" id="CAJPVJ010000586">
    <property type="protein sequence ID" value="CAG2162908.1"/>
    <property type="molecule type" value="Genomic_DNA"/>
</dbReference>
<dbReference type="Proteomes" id="UP000728032">
    <property type="component" value="Unassembled WGS sequence"/>
</dbReference>
<evidence type="ECO:0000256" key="2">
    <source>
        <dbReference type="ARBA" id="ARBA00022771"/>
    </source>
</evidence>
<dbReference type="PROSITE" id="PS51030">
    <property type="entry name" value="NUCLEAR_REC_DBD_2"/>
    <property type="match status" value="1"/>
</dbReference>
<keyword evidence="2" id="KW-0863">Zinc-finger</keyword>
<dbReference type="GO" id="GO:0008270">
    <property type="term" value="F:zinc ion binding"/>
    <property type="evidence" value="ECO:0007669"/>
    <property type="project" value="UniProtKB-KW"/>
</dbReference>
<dbReference type="GO" id="GO:0000978">
    <property type="term" value="F:RNA polymerase II cis-regulatory region sequence-specific DNA binding"/>
    <property type="evidence" value="ECO:0007669"/>
    <property type="project" value="TreeGrafter"/>
</dbReference>
<evidence type="ECO:0000256" key="3">
    <source>
        <dbReference type="ARBA" id="ARBA00022833"/>
    </source>
</evidence>
<gene>
    <name evidence="10" type="ORF">ONB1V03_LOCUS2495</name>
</gene>
<evidence type="ECO:0000259" key="9">
    <source>
        <dbReference type="PROSITE" id="PS51030"/>
    </source>
</evidence>
<keyword evidence="1" id="KW-0479">Metal-binding</keyword>
<dbReference type="InterPro" id="IPR013088">
    <property type="entry name" value="Znf_NHR/GATA"/>
</dbReference>
<name>A0A7R9QDM3_9ACAR</name>
<organism evidence="10">
    <name type="scientific">Oppiella nova</name>
    <dbReference type="NCBI Taxonomy" id="334625"/>
    <lineage>
        <taxon>Eukaryota</taxon>
        <taxon>Metazoa</taxon>
        <taxon>Ecdysozoa</taxon>
        <taxon>Arthropoda</taxon>
        <taxon>Chelicerata</taxon>
        <taxon>Arachnida</taxon>
        <taxon>Acari</taxon>
        <taxon>Acariformes</taxon>
        <taxon>Sarcoptiformes</taxon>
        <taxon>Oribatida</taxon>
        <taxon>Brachypylina</taxon>
        <taxon>Oppioidea</taxon>
        <taxon>Oppiidae</taxon>
        <taxon>Oppiella</taxon>
    </lineage>
</organism>
<dbReference type="Gene3D" id="3.30.50.10">
    <property type="entry name" value="Erythroid Transcription Factor GATA-1, subunit A"/>
    <property type="match status" value="1"/>
</dbReference>
<sequence>MGLRRECLDGYRDSSKCIDYDTEMHRFKYACIICGDKATGYNFNALTCESCKAFFRRNALKGIKSCNFDDNCVINLKTRRICGYCRLK</sequence>
<dbReference type="InterPro" id="IPR050234">
    <property type="entry name" value="Nuclear_hormone_rcpt_NR1"/>
</dbReference>
<dbReference type="SUPFAM" id="SSF57716">
    <property type="entry name" value="Glucocorticoid receptor-like (DNA-binding domain)"/>
    <property type="match status" value="1"/>
</dbReference>
<feature type="domain" description="Nuclear receptor" evidence="9">
    <location>
        <begin position="28"/>
        <end position="88"/>
    </location>
</feature>
<evidence type="ECO:0000313" key="11">
    <source>
        <dbReference type="Proteomes" id="UP000728032"/>
    </source>
</evidence>
<dbReference type="PROSITE" id="PS00031">
    <property type="entry name" value="NUCLEAR_REC_DBD_1"/>
    <property type="match status" value="1"/>
</dbReference>
<evidence type="ECO:0000256" key="1">
    <source>
        <dbReference type="ARBA" id="ARBA00022723"/>
    </source>
</evidence>
<keyword evidence="3" id="KW-0862">Zinc</keyword>
<dbReference type="Pfam" id="PF00105">
    <property type="entry name" value="zf-C4"/>
    <property type="match status" value="1"/>
</dbReference>
<evidence type="ECO:0000313" key="10">
    <source>
        <dbReference type="EMBL" id="CAD7640323.1"/>
    </source>
</evidence>
<keyword evidence="11" id="KW-1185">Reference proteome</keyword>
<dbReference type="PRINTS" id="PR00047">
    <property type="entry name" value="STROIDFINGER"/>
</dbReference>
<dbReference type="GO" id="GO:0004879">
    <property type="term" value="F:nuclear receptor activity"/>
    <property type="evidence" value="ECO:0007669"/>
    <property type="project" value="TreeGrafter"/>
</dbReference>
<reference evidence="10" key="1">
    <citation type="submission" date="2020-11" db="EMBL/GenBank/DDBJ databases">
        <authorList>
            <person name="Tran Van P."/>
        </authorList>
    </citation>
    <scope>NUCLEOTIDE SEQUENCE</scope>
</reference>
<proteinExistence type="predicted"/>
<evidence type="ECO:0000256" key="4">
    <source>
        <dbReference type="ARBA" id="ARBA00023015"/>
    </source>
</evidence>
<keyword evidence="5" id="KW-0238">DNA-binding</keyword>
<accession>A0A7R9QDM3</accession>
<dbReference type="GO" id="GO:0000122">
    <property type="term" value="P:negative regulation of transcription by RNA polymerase II"/>
    <property type="evidence" value="ECO:0007669"/>
    <property type="project" value="TreeGrafter"/>
</dbReference>
<keyword evidence="6" id="KW-0804">Transcription</keyword>